<reference evidence="2" key="1">
    <citation type="journal article" date="2023" name="G3 (Bethesda)">
        <title>A reference genome for the long-term kleptoplast-retaining sea slug Elysia crispata morphotype clarki.</title>
        <authorList>
            <person name="Eastman K.E."/>
            <person name="Pendleton A.L."/>
            <person name="Shaikh M.A."/>
            <person name="Suttiyut T."/>
            <person name="Ogas R."/>
            <person name="Tomko P."/>
            <person name="Gavelis G."/>
            <person name="Widhalm J.R."/>
            <person name="Wisecaver J.H."/>
        </authorList>
    </citation>
    <scope>NUCLEOTIDE SEQUENCE</scope>
    <source>
        <strain evidence="2">ECLA1</strain>
    </source>
</reference>
<sequence length="241" mass="26617">MIPSACYSGSVLAGCEEKSTHIRDGCVSMTLGPEMQTRSFLNYFDQDEKRRKLVFGESSQVSHGQVSHRESSQVSHGESSQVSHGESSSVSHGESSQVSHGESSPVSHGESSQVSHGESSQVSHGESSPVSHGEFSQSFGTRNRKATRVEELLNSRNNALCSVGEDCLRQQIFLLIKDGCEMPPHHCHTHKHKSLQTNQHRVLSSAWPHGSLLEDIVTPAPNKNKQKLRGDRHWNYLTRQP</sequence>
<name>A0AAE1AD80_9GAST</name>
<evidence type="ECO:0000313" key="3">
    <source>
        <dbReference type="Proteomes" id="UP001283361"/>
    </source>
</evidence>
<proteinExistence type="predicted"/>
<feature type="compositionally biased region" description="Polar residues" evidence="1">
    <location>
        <begin position="105"/>
        <end position="141"/>
    </location>
</feature>
<dbReference type="AlphaFoldDB" id="A0AAE1AD80"/>
<feature type="region of interest" description="Disordered" evidence="1">
    <location>
        <begin position="55"/>
        <end position="142"/>
    </location>
</feature>
<protein>
    <submittedName>
        <fullName evidence="2">Uncharacterized protein</fullName>
    </submittedName>
</protein>
<comment type="caution">
    <text evidence="2">The sequence shown here is derived from an EMBL/GenBank/DDBJ whole genome shotgun (WGS) entry which is preliminary data.</text>
</comment>
<accession>A0AAE1AD80</accession>
<keyword evidence="3" id="KW-1185">Reference proteome</keyword>
<evidence type="ECO:0000256" key="1">
    <source>
        <dbReference type="SAM" id="MobiDB-lite"/>
    </source>
</evidence>
<feature type="compositionally biased region" description="Low complexity" evidence="1">
    <location>
        <begin position="72"/>
        <end position="104"/>
    </location>
</feature>
<evidence type="ECO:0000313" key="2">
    <source>
        <dbReference type="EMBL" id="KAK3785693.1"/>
    </source>
</evidence>
<organism evidence="2 3">
    <name type="scientific">Elysia crispata</name>
    <name type="common">lettuce slug</name>
    <dbReference type="NCBI Taxonomy" id="231223"/>
    <lineage>
        <taxon>Eukaryota</taxon>
        <taxon>Metazoa</taxon>
        <taxon>Spiralia</taxon>
        <taxon>Lophotrochozoa</taxon>
        <taxon>Mollusca</taxon>
        <taxon>Gastropoda</taxon>
        <taxon>Heterobranchia</taxon>
        <taxon>Euthyneura</taxon>
        <taxon>Panpulmonata</taxon>
        <taxon>Sacoglossa</taxon>
        <taxon>Placobranchoidea</taxon>
        <taxon>Plakobranchidae</taxon>
        <taxon>Elysia</taxon>
    </lineage>
</organism>
<gene>
    <name evidence="2" type="ORF">RRG08_018396</name>
</gene>
<dbReference type="EMBL" id="JAWDGP010002080">
    <property type="protein sequence ID" value="KAK3785693.1"/>
    <property type="molecule type" value="Genomic_DNA"/>
</dbReference>
<dbReference type="Proteomes" id="UP001283361">
    <property type="component" value="Unassembled WGS sequence"/>
</dbReference>